<gene>
    <name evidence="1" type="ORF">SIAM614_27712</name>
</gene>
<dbReference type="EMBL" id="AAUW01000032">
    <property type="protein sequence ID" value="EAV40394.1"/>
    <property type="molecule type" value="Genomic_DNA"/>
</dbReference>
<evidence type="ECO:0000313" key="2">
    <source>
        <dbReference type="Proteomes" id="UP000004848"/>
    </source>
</evidence>
<name>A0P3N8_ROSAI</name>
<proteinExistence type="predicted"/>
<protein>
    <submittedName>
        <fullName evidence="1">Uncharacterized protein</fullName>
    </submittedName>
</protein>
<organism evidence="1 2">
    <name type="scientific">Roseibium aggregatum (strain ATCC 25650 / DSM 13394 / JCM 20685 / NBRC 16684 / NCIMB 2208 / IAM 12614 / B1)</name>
    <name type="common">Stappia aggregata</name>
    <dbReference type="NCBI Taxonomy" id="384765"/>
    <lineage>
        <taxon>Bacteria</taxon>
        <taxon>Pseudomonadati</taxon>
        <taxon>Pseudomonadota</taxon>
        <taxon>Alphaproteobacteria</taxon>
        <taxon>Hyphomicrobiales</taxon>
        <taxon>Stappiaceae</taxon>
        <taxon>Roseibium</taxon>
    </lineage>
</organism>
<comment type="caution">
    <text evidence="1">The sequence shown here is derived from an EMBL/GenBank/DDBJ whole genome shotgun (WGS) entry which is preliminary data.</text>
</comment>
<dbReference type="Proteomes" id="UP000004848">
    <property type="component" value="Unassembled WGS sequence"/>
</dbReference>
<evidence type="ECO:0000313" key="1">
    <source>
        <dbReference type="EMBL" id="EAV40394.1"/>
    </source>
</evidence>
<reference evidence="1 2" key="1">
    <citation type="submission" date="2006-05" db="EMBL/GenBank/DDBJ databases">
        <authorList>
            <person name="King G."/>
            <person name="Ferriera S."/>
            <person name="Johnson J."/>
            <person name="Kravitz S."/>
            <person name="Beeson K."/>
            <person name="Sutton G."/>
            <person name="Rogers Y.-H."/>
            <person name="Friedman R."/>
            <person name="Frazier M."/>
            <person name="Venter J.C."/>
        </authorList>
    </citation>
    <scope>NUCLEOTIDE SEQUENCE [LARGE SCALE GENOMIC DNA]</scope>
    <source>
        <strain evidence="2">ATCC 25650 / DSM 13394 / JCM 20685 / NBRC 16684 / NCIMB 2208 / IAM 12614 / B1</strain>
    </source>
</reference>
<dbReference type="AlphaFoldDB" id="A0P3N8"/>
<sequence length="57" mass="6368">MQLLAVVIVLSISDIHVIPSGDDRIRLQGFVTGITDDRHQKTRPAKMQTGFNSLIHK</sequence>
<accession>A0P3N8</accession>